<reference evidence="6" key="1">
    <citation type="submission" date="2021-12" db="EMBL/GenBank/DDBJ databases">
        <authorList>
            <person name="King R."/>
        </authorList>
    </citation>
    <scope>NUCLEOTIDE SEQUENCE</scope>
</reference>
<evidence type="ECO:0000259" key="5">
    <source>
        <dbReference type="PROSITE" id="PS51329"/>
    </source>
</evidence>
<dbReference type="PANTHER" id="PTHR10652:SF0">
    <property type="entry name" value="ADENYLYL CYCLASE-ASSOCIATED PROTEIN"/>
    <property type="match status" value="1"/>
</dbReference>
<name>A0A9P0B0N5_BRAAE</name>
<protein>
    <recommendedName>
        <fullName evidence="5">C-CAP/cofactor C-like domain-containing protein</fullName>
    </recommendedName>
</protein>
<dbReference type="GO" id="GO:0000902">
    <property type="term" value="P:cell morphogenesis"/>
    <property type="evidence" value="ECO:0007669"/>
    <property type="project" value="TreeGrafter"/>
</dbReference>
<evidence type="ECO:0000256" key="3">
    <source>
        <dbReference type="ARBA" id="ARBA00022475"/>
    </source>
</evidence>
<dbReference type="SMART" id="SM00673">
    <property type="entry name" value="CARP"/>
    <property type="match status" value="2"/>
</dbReference>
<dbReference type="EMBL" id="OV121134">
    <property type="protein sequence ID" value="CAH0552786.1"/>
    <property type="molecule type" value="Genomic_DNA"/>
</dbReference>
<dbReference type="InterPro" id="IPR013912">
    <property type="entry name" value="Adenylate_cyclase-assoc_CAP_C"/>
</dbReference>
<evidence type="ECO:0000256" key="2">
    <source>
        <dbReference type="ARBA" id="ARBA00007659"/>
    </source>
</evidence>
<dbReference type="GO" id="GO:0005886">
    <property type="term" value="C:plasma membrane"/>
    <property type="evidence" value="ECO:0007669"/>
    <property type="project" value="UniProtKB-SubCell"/>
</dbReference>
<organism evidence="6 7">
    <name type="scientific">Brassicogethes aeneus</name>
    <name type="common">Rape pollen beetle</name>
    <name type="synonym">Meligethes aeneus</name>
    <dbReference type="NCBI Taxonomy" id="1431903"/>
    <lineage>
        <taxon>Eukaryota</taxon>
        <taxon>Metazoa</taxon>
        <taxon>Ecdysozoa</taxon>
        <taxon>Arthropoda</taxon>
        <taxon>Hexapoda</taxon>
        <taxon>Insecta</taxon>
        <taxon>Pterygota</taxon>
        <taxon>Neoptera</taxon>
        <taxon>Endopterygota</taxon>
        <taxon>Coleoptera</taxon>
        <taxon>Polyphaga</taxon>
        <taxon>Cucujiformia</taxon>
        <taxon>Nitidulidae</taxon>
        <taxon>Meligethinae</taxon>
        <taxon>Brassicogethes</taxon>
    </lineage>
</organism>
<dbReference type="PROSITE" id="PS51329">
    <property type="entry name" value="C_CAP_COFACTOR_C"/>
    <property type="match status" value="1"/>
</dbReference>
<dbReference type="Gene3D" id="2.160.20.70">
    <property type="match status" value="1"/>
</dbReference>
<dbReference type="SUPFAM" id="SSF69340">
    <property type="entry name" value="C-terminal domain of adenylylcyclase associated protein"/>
    <property type="match status" value="1"/>
</dbReference>
<keyword evidence="7" id="KW-1185">Reference proteome</keyword>
<comment type="similarity">
    <text evidence="2">Belongs to the CAP family.</text>
</comment>
<dbReference type="GO" id="GO:0019933">
    <property type="term" value="P:cAMP-mediated signaling"/>
    <property type="evidence" value="ECO:0007669"/>
    <property type="project" value="TreeGrafter"/>
</dbReference>
<evidence type="ECO:0000256" key="4">
    <source>
        <dbReference type="ARBA" id="ARBA00023136"/>
    </source>
</evidence>
<dbReference type="InterPro" id="IPR006599">
    <property type="entry name" value="CARP_motif"/>
</dbReference>
<dbReference type="OrthoDB" id="1601at2759"/>
<dbReference type="InterPro" id="IPR016098">
    <property type="entry name" value="CAP/MinC_C"/>
</dbReference>
<proteinExistence type="inferred from homology"/>
<gene>
    <name evidence="6" type="ORF">MELIAE_LOCUS4938</name>
</gene>
<dbReference type="InterPro" id="IPR036222">
    <property type="entry name" value="CAP_N_sf"/>
</dbReference>
<accession>A0A9P0B0N5</accession>
<dbReference type="SUPFAM" id="SSF101278">
    <property type="entry name" value="N-terminal domain of adenylylcyclase associated protein, CAP"/>
    <property type="match status" value="1"/>
</dbReference>
<dbReference type="InterPro" id="IPR017901">
    <property type="entry name" value="C-CAP_CF_C-like"/>
</dbReference>
<dbReference type="InterPro" id="IPR001837">
    <property type="entry name" value="Adenylate_cyclase-assoc_CAP"/>
</dbReference>
<dbReference type="GO" id="GO:0007015">
    <property type="term" value="P:actin filament organization"/>
    <property type="evidence" value="ECO:0007669"/>
    <property type="project" value="TreeGrafter"/>
</dbReference>
<dbReference type="GO" id="GO:0003779">
    <property type="term" value="F:actin binding"/>
    <property type="evidence" value="ECO:0007669"/>
    <property type="project" value="InterPro"/>
</dbReference>
<dbReference type="GO" id="GO:0005737">
    <property type="term" value="C:cytoplasm"/>
    <property type="evidence" value="ECO:0007669"/>
    <property type="project" value="TreeGrafter"/>
</dbReference>
<dbReference type="AlphaFoldDB" id="A0A9P0B0N5"/>
<feature type="domain" description="C-CAP/cofactor C-like" evidence="5">
    <location>
        <begin position="191"/>
        <end position="325"/>
    </location>
</feature>
<dbReference type="FunFam" id="2.160.20.70:FF:000001">
    <property type="entry name" value="Adenylyl cyclase-associated protein"/>
    <property type="match status" value="1"/>
</dbReference>
<dbReference type="Pfam" id="PF21938">
    <property type="entry name" value="CAP_N"/>
    <property type="match status" value="1"/>
</dbReference>
<dbReference type="Gene3D" id="1.25.40.330">
    <property type="entry name" value="Adenylate cyclase-associated CAP, N-terminal domain"/>
    <property type="match status" value="1"/>
</dbReference>
<dbReference type="InterPro" id="IPR036223">
    <property type="entry name" value="CAP_C_sf"/>
</dbReference>
<evidence type="ECO:0000256" key="1">
    <source>
        <dbReference type="ARBA" id="ARBA00004202"/>
    </source>
</evidence>
<evidence type="ECO:0000313" key="7">
    <source>
        <dbReference type="Proteomes" id="UP001154078"/>
    </source>
</evidence>
<dbReference type="PANTHER" id="PTHR10652">
    <property type="entry name" value="ADENYLYL CYCLASE-ASSOCIATED PROTEIN"/>
    <property type="match status" value="1"/>
</dbReference>
<dbReference type="GO" id="GO:0008179">
    <property type="term" value="F:adenylate cyclase binding"/>
    <property type="evidence" value="ECO:0007669"/>
    <property type="project" value="TreeGrafter"/>
</dbReference>
<dbReference type="Pfam" id="PF08603">
    <property type="entry name" value="CAP_C"/>
    <property type="match status" value="1"/>
</dbReference>
<sequence length="348" mass="39507">MSIFVYGEILQLPLTKFLNISEKIGGDVKEQSILVKNAFQAQLQYLEIVSKNPPPRNEHELMISLKPTSDSICEVQEFRGKNRTSQFFNHLSAISESIPALGWVIVTPAPAPFVQYMNDSGQFYSNRVLNDWKGKDKKHIEWVNSWVETLSELQVFVKRFHANGLIWDFKHITTGDSNDESVQARRSFVKPANFIRDGKKWIIEHQRGNQDLIIDSAQLNNVVYMYDCKDSFLTVKGKINSIVLDSCKKTSVVFDSLLSTVEFINCESVQMQVFGRVPTITIDKTDGCQIYLSQESLDVEIITAKSTEMNIMVPDKSGDYIENPIAEQFKTTILPNLKLSTVTADSSF</sequence>
<keyword evidence="3" id="KW-1003">Cell membrane</keyword>
<dbReference type="Proteomes" id="UP001154078">
    <property type="component" value="Chromosome 3"/>
</dbReference>
<evidence type="ECO:0000313" key="6">
    <source>
        <dbReference type="EMBL" id="CAH0552786.1"/>
    </source>
</evidence>
<comment type="subcellular location">
    <subcellularLocation>
        <location evidence="1">Cell membrane</location>
        <topology evidence="1">Peripheral membrane protein</topology>
    </subcellularLocation>
</comment>
<dbReference type="FunFam" id="1.25.40.330:FF:000001">
    <property type="entry name" value="Adenylyl cyclase-associated protein"/>
    <property type="match status" value="1"/>
</dbReference>
<dbReference type="InterPro" id="IPR053950">
    <property type="entry name" value="CAP_N"/>
</dbReference>
<keyword evidence="4" id="KW-0472">Membrane</keyword>